<evidence type="ECO:0000313" key="1">
    <source>
        <dbReference type="EMBL" id="BBO90635.1"/>
    </source>
</evidence>
<organism evidence="1 2">
    <name type="scientific">Desulfosarcina ovata subsp. ovata</name>
    <dbReference type="NCBI Taxonomy" id="2752305"/>
    <lineage>
        <taxon>Bacteria</taxon>
        <taxon>Pseudomonadati</taxon>
        <taxon>Thermodesulfobacteriota</taxon>
        <taxon>Desulfobacteria</taxon>
        <taxon>Desulfobacterales</taxon>
        <taxon>Desulfosarcinaceae</taxon>
        <taxon>Desulfosarcina</taxon>
    </lineage>
</organism>
<accession>A0A5K8ADD7</accession>
<name>A0A5K8ADD7_9BACT</name>
<proteinExistence type="predicted"/>
<protein>
    <submittedName>
        <fullName evidence="1">Uncharacterized protein</fullName>
    </submittedName>
</protein>
<dbReference type="AlphaFoldDB" id="A0A5K8ADD7"/>
<keyword evidence="2" id="KW-1185">Reference proteome</keyword>
<gene>
    <name evidence="1" type="ORF">DSCOOX_38150</name>
</gene>
<dbReference type="Proteomes" id="UP000422108">
    <property type="component" value="Chromosome"/>
</dbReference>
<dbReference type="EMBL" id="AP021879">
    <property type="protein sequence ID" value="BBO90635.1"/>
    <property type="molecule type" value="Genomic_DNA"/>
</dbReference>
<sequence>MINDMAVVMAAIQAAIPLDGKVRTIYAEETRDRVKAFEDLNENFDYDPGEYAGAFGAPIRVSPSNPNTGKKAKKTLNNLDFHLVPATTFVDGLESMANLEIGRMPVFKIGALARLDDAVFDQANGSILASREMIDRYRMVLGSAQ</sequence>
<evidence type="ECO:0000313" key="2">
    <source>
        <dbReference type="Proteomes" id="UP000422108"/>
    </source>
</evidence>
<reference evidence="1 2" key="1">
    <citation type="submission" date="2019-11" db="EMBL/GenBank/DDBJ databases">
        <title>Comparative genomics of hydrocarbon-degrading Desulfosarcina strains.</title>
        <authorList>
            <person name="Watanabe M."/>
            <person name="Kojima H."/>
            <person name="Fukui M."/>
        </authorList>
    </citation>
    <scope>NUCLEOTIDE SEQUENCE [LARGE SCALE GENOMIC DNA]</scope>
    <source>
        <strain evidence="2">oXyS1</strain>
    </source>
</reference>
<dbReference type="RefSeq" id="WP_155311667.1">
    <property type="nucleotide sequence ID" value="NZ_AP021879.1"/>
</dbReference>